<dbReference type="AlphaFoldDB" id="A0A4C1Y7I8"/>
<comment type="caution">
    <text evidence="2">The sequence shown here is derived from an EMBL/GenBank/DDBJ whole genome shotgun (WGS) entry which is preliminary data.</text>
</comment>
<evidence type="ECO:0000313" key="3">
    <source>
        <dbReference type="Proteomes" id="UP000299102"/>
    </source>
</evidence>
<accession>A0A4C1Y7I8</accession>
<sequence length="109" mass="11998">MNRPAGLRPAAARPYVIRVPAAGASAARRRRPSGQRSKFSKTSAARGGGLAVGGLFARPSNEAIIEMSPVEARRHFVYAQGTRYTNGRIQTEHDRRRHIGVYSFHTVRV</sequence>
<feature type="region of interest" description="Disordered" evidence="1">
    <location>
        <begin position="21"/>
        <end position="51"/>
    </location>
</feature>
<evidence type="ECO:0000313" key="2">
    <source>
        <dbReference type="EMBL" id="GBP70517.1"/>
    </source>
</evidence>
<gene>
    <name evidence="2" type="ORF">EVAR_61432_1</name>
</gene>
<organism evidence="2 3">
    <name type="scientific">Eumeta variegata</name>
    <name type="common">Bagworm moth</name>
    <name type="synonym">Eumeta japonica</name>
    <dbReference type="NCBI Taxonomy" id="151549"/>
    <lineage>
        <taxon>Eukaryota</taxon>
        <taxon>Metazoa</taxon>
        <taxon>Ecdysozoa</taxon>
        <taxon>Arthropoda</taxon>
        <taxon>Hexapoda</taxon>
        <taxon>Insecta</taxon>
        <taxon>Pterygota</taxon>
        <taxon>Neoptera</taxon>
        <taxon>Endopterygota</taxon>
        <taxon>Lepidoptera</taxon>
        <taxon>Glossata</taxon>
        <taxon>Ditrysia</taxon>
        <taxon>Tineoidea</taxon>
        <taxon>Psychidae</taxon>
        <taxon>Oiketicinae</taxon>
        <taxon>Eumeta</taxon>
    </lineage>
</organism>
<dbReference type="Proteomes" id="UP000299102">
    <property type="component" value="Unassembled WGS sequence"/>
</dbReference>
<reference evidence="2 3" key="1">
    <citation type="journal article" date="2019" name="Commun. Biol.">
        <title>The bagworm genome reveals a unique fibroin gene that provides high tensile strength.</title>
        <authorList>
            <person name="Kono N."/>
            <person name="Nakamura H."/>
            <person name="Ohtoshi R."/>
            <person name="Tomita M."/>
            <person name="Numata K."/>
            <person name="Arakawa K."/>
        </authorList>
    </citation>
    <scope>NUCLEOTIDE SEQUENCE [LARGE SCALE GENOMIC DNA]</scope>
</reference>
<name>A0A4C1Y7I8_EUMVA</name>
<evidence type="ECO:0000256" key="1">
    <source>
        <dbReference type="SAM" id="MobiDB-lite"/>
    </source>
</evidence>
<proteinExistence type="predicted"/>
<protein>
    <submittedName>
        <fullName evidence="2">Uncharacterized protein</fullName>
    </submittedName>
</protein>
<dbReference type="EMBL" id="BGZK01001077">
    <property type="protein sequence ID" value="GBP70517.1"/>
    <property type="molecule type" value="Genomic_DNA"/>
</dbReference>
<keyword evidence="3" id="KW-1185">Reference proteome</keyword>